<dbReference type="OrthoDB" id="39175at2759"/>
<dbReference type="PROSITE" id="PS00463">
    <property type="entry name" value="ZN2_CY6_FUNGAL_1"/>
    <property type="match status" value="1"/>
</dbReference>
<feature type="compositionally biased region" description="Polar residues" evidence="2">
    <location>
        <begin position="410"/>
        <end position="448"/>
    </location>
</feature>
<comment type="caution">
    <text evidence="4">The sequence shown here is derived from an EMBL/GenBank/DDBJ whole genome shotgun (WGS) entry which is preliminary data.</text>
</comment>
<dbReference type="PANTHER" id="PTHR31668:SF4">
    <property type="entry name" value="TRANSCRIPTIONAL ACTIVATOR PROTEIN DAL81"/>
    <property type="match status" value="1"/>
</dbReference>
<dbReference type="InterPro" id="IPR001138">
    <property type="entry name" value="Zn2Cys6_DnaBD"/>
</dbReference>
<dbReference type="GO" id="GO:0001080">
    <property type="term" value="P:nitrogen catabolite activation of transcription from RNA polymerase II promoter"/>
    <property type="evidence" value="ECO:0007669"/>
    <property type="project" value="TreeGrafter"/>
</dbReference>
<feature type="compositionally biased region" description="Polar residues" evidence="2">
    <location>
        <begin position="345"/>
        <end position="358"/>
    </location>
</feature>
<evidence type="ECO:0000259" key="3">
    <source>
        <dbReference type="PROSITE" id="PS50048"/>
    </source>
</evidence>
<gene>
    <name evidence="4" type="ORF">M231_03453</name>
</gene>
<dbReference type="InterPro" id="IPR050797">
    <property type="entry name" value="Carb_Metab_Trans_Reg"/>
</dbReference>
<feature type="domain" description="Zn(2)-C6 fungal-type" evidence="3">
    <location>
        <begin position="160"/>
        <end position="192"/>
    </location>
</feature>
<dbReference type="CDD" id="cd00067">
    <property type="entry name" value="GAL4"/>
    <property type="match status" value="1"/>
</dbReference>
<dbReference type="EMBL" id="SDIL01000034">
    <property type="protein sequence ID" value="RXK39233.1"/>
    <property type="molecule type" value="Genomic_DNA"/>
</dbReference>
<feature type="compositionally biased region" description="Polar residues" evidence="2">
    <location>
        <begin position="1"/>
        <end position="10"/>
    </location>
</feature>
<protein>
    <recommendedName>
        <fullName evidence="3">Zn(2)-C6 fungal-type domain-containing protein</fullName>
    </recommendedName>
</protein>
<proteinExistence type="predicted"/>
<feature type="region of interest" description="Disordered" evidence="2">
    <location>
        <begin position="271"/>
        <end position="369"/>
    </location>
</feature>
<dbReference type="AlphaFoldDB" id="A0A4Q1BN08"/>
<feature type="compositionally biased region" description="Basic and acidic residues" evidence="2">
    <location>
        <begin position="79"/>
        <end position="90"/>
    </location>
</feature>
<feature type="compositionally biased region" description="Pro residues" evidence="2">
    <location>
        <begin position="386"/>
        <end position="397"/>
    </location>
</feature>
<dbReference type="VEuPathDB" id="FungiDB:TREMEDRAFT_58737"/>
<feature type="compositionally biased region" description="Pro residues" evidence="2">
    <location>
        <begin position="17"/>
        <end position="26"/>
    </location>
</feature>
<dbReference type="InParanoid" id="A0A4Q1BN08"/>
<feature type="compositionally biased region" description="Low complexity" evidence="2">
    <location>
        <begin position="132"/>
        <end position="143"/>
    </location>
</feature>
<dbReference type="PANTHER" id="PTHR31668">
    <property type="entry name" value="GLUCOSE TRANSPORT TRANSCRIPTION REGULATOR RGT1-RELATED-RELATED"/>
    <property type="match status" value="1"/>
</dbReference>
<dbReference type="PROSITE" id="PS50048">
    <property type="entry name" value="ZN2_CY6_FUNGAL_2"/>
    <property type="match status" value="1"/>
</dbReference>
<dbReference type="SUPFAM" id="SSF57701">
    <property type="entry name" value="Zn2/Cys6 DNA-binding domain"/>
    <property type="match status" value="1"/>
</dbReference>
<evidence type="ECO:0000256" key="2">
    <source>
        <dbReference type="SAM" id="MobiDB-lite"/>
    </source>
</evidence>
<dbReference type="Proteomes" id="UP000289152">
    <property type="component" value="Unassembled WGS sequence"/>
</dbReference>
<reference evidence="4 5" key="1">
    <citation type="submission" date="2016-06" db="EMBL/GenBank/DDBJ databases">
        <title>Evolution of pathogenesis and genome organization in the Tremellales.</title>
        <authorList>
            <person name="Cuomo C."/>
            <person name="Litvintseva A."/>
            <person name="Heitman J."/>
            <person name="Chen Y."/>
            <person name="Sun S."/>
            <person name="Springer D."/>
            <person name="Dromer F."/>
            <person name="Young S."/>
            <person name="Zeng Q."/>
            <person name="Chapman S."/>
            <person name="Gujja S."/>
            <person name="Saif S."/>
            <person name="Birren B."/>
        </authorList>
    </citation>
    <scope>NUCLEOTIDE SEQUENCE [LARGE SCALE GENOMIC DNA]</scope>
    <source>
        <strain evidence="4 5">ATCC 28783</strain>
    </source>
</reference>
<name>A0A4Q1BN08_TREME</name>
<dbReference type="GO" id="GO:0000981">
    <property type="term" value="F:DNA-binding transcription factor activity, RNA polymerase II-specific"/>
    <property type="evidence" value="ECO:0007669"/>
    <property type="project" value="InterPro"/>
</dbReference>
<organism evidence="4 5">
    <name type="scientific">Tremella mesenterica</name>
    <name type="common">Jelly fungus</name>
    <dbReference type="NCBI Taxonomy" id="5217"/>
    <lineage>
        <taxon>Eukaryota</taxon>
        <taxon>Fungi</taxon>
        <taxon>Dikarya</taxon>
        <taxon>Basidiomycota</taxon>
        <taxon>Agaricomycotina</taxon>
        <taxon>Tremellomycetes</taxon>
        <taxon>Tremellales</taxon>
        <taxon>Tremellaceae</taxon>
        <taxon>Tremella</taxon>
    </lineage>
</organism>
<dbReference type="GO" id="GO:0008270">
    <property type="term" value="F:zinc ion binding"/>
    <property type="evidence" value="ECO:0007669"/>
    <property type="project" value="InterPro"/>
</dbReference>
<evidence type="ECO:0000313" key="5">
    <source>
        <dbReference type="Proteomes" id="UP000289152"/>
    </source>
</evidence>
<feature type="region of interest" description="Disordered" evidence="2">
    <location>
        <begin position="1"/>
        <end position="146"/>
    </location>
</feature>
<dbReference type="GO" id="GO:0005634">
    <property type="term" value="C:nucleus"/>
    <property type="evidence" value="ECO:0007669"/>
    <property type="project" value="TreeGrafter"/>
</dbReference>
<dbReference type="Gene3D" id="4.10.240.10">
    <property type="entry name" value="Zn(2)-C6 fungal-type DNA-binding domain"/>
    <property type="match status" value="1"/>
</dbReference>
<sequence length="916" mass="102081">MSLPRTQPPGQTRYPSHPNPPLPHYPPYVRTDIPQQPAFSPSEEIRMQTSQQQHVAHSFSHYPPPPLDKRRYLAYNGTEIKHAAGRRSEGDDQVVGKKRHREESEAGPSSAKKSPSTPSGRPPLDGNNRPKAASSHSGAAADSPNSTMPAVLIREKKQKACANCRRAKLKCIVEPGEADCVRCRARQEKCIFYPRTHDDDWQQIVTTDCYNAIRHVSHLSAAVHHLLHHLTARNLIPPFYLPNGERLERFDPPERDMALLQGWGAERNRDLGAEDNRKRSKRRMSKLEDGEDDQWLDGESRRGGENGIKQSLNTNGGSQFMYPSSGESHRHNSISGERFPPSGWGTPQQTPSLPNRQSAPLLPPFRALNHPGAIQLTPASELDIPQPFPSGQLPPPNGSVSAPSVPPSAQIQHVSLTAQDVSPGSIVQNVTPSSMTSSSPIRHTSGYTDNPPHQGYSSMTITTALQPPPRDETGNEIVLGSEDPRPNVITKLIVPPRDAWTLVAYFHANMSPLLFGYQLELGQFPYLPEGPRVITPLILGVMCLLASERIPKLFQYHTNLADEVKDLLLKSPAESWQDLASATKVIDDKDEDQLDPELGIGPEEIVAACVLATWMSERPEAATIAASAFKWARGWIKLLNGSPRYTIAAATGIVPEERKASNHDMARIWLLCYIVDGTEALQRNAPPSGRDPLRYCEILIPADPRPRVRYDPHDILLTLHARLIDTLREWYIRRADIHNSGHGPERQYSLLCRLGDSTAAQLNLWKESLDQMGLDGMWTRQIHVFYGFARVLVNANVAQLPDRDLLRRRNHYAIGVDSALLMLEGCLQWKAYELSHLPPFHLYMITVACSFLVESVRDTQNWSREGDIMPIEGRDMVHPIRALSALLLHSDLHQGHVAKVTAAALARYAKEIEAMC</sequence>
<feature type="compositionally biased region" description="Polar residues" evidence="2">
    <location>
        <begin position="308"/>
        <end position="326"/>
    </location>
</feature>
<feature type="compositionally biased region" description="Low complexity" evidence="2">
    <location>
        <begin position="106"/>
        <end position="119"/>
    </location>
</feature>
<keyword evidence="1" id="KW-0539">Nucleus</keyword>
<evidence type="ECO:0000313" key="4">
    <source>
        <dbReference type="EMBL" id="RXK39233.1"/>
    </source>
</evidence>
<evidence type="ECO:0000256" key="1">
    <source>
        <dbReference type="ARBA" id="ARBA00023242"/>
    </source>
</evidence>
<dbReference type="InterPro" id="IPR036864">
    <property type="entry name" value="Zn2-C6_fun-type_DNA-bd_sf"/>
</dbReference>
<accession>A0A4Q1BN08</accession>
<feature type="compositionally biased region" description="Low complexity" evidence="2">
    <location>
        <begin position="398"/>
        <end position="409"/>
    </location>
</feature>
<feature type="region of interest" description="Disordered" evidence="2">
    <location>
        <begin position="381"/>
        <end position="453"/>
    </location>
</feature>
<dbReference type="SMART" id="SM00066">
    <property type="entry name" value="GAL4"/>
    <property type="match status" value="1"/>
</dbReference>
<keyword evidence="5" id="KW-1185">Reference proteome</keyword>